<dbReference type="InterPro" id="IPR001680">
    <property type="entry name" value="WD40_rpt"/>
</dbReference>
<keyword evidence="3" id="KW-0853">WD repeat</keyword>
<evidence type="ECO:0000313" key="11">
    <source>
        <dbReference type="Proteomes" id="UP000663832"/>
    </source>
</evidence>
<feature type="domain" description="3'-5' exonuclease" evidence="8">
    <location>
        <begin position="445"/>
        <end position="626"/>
    </location>
</feature>
<dbReference type="PANTHER" id="PTHR14344:SF3">
    <property type="entry name" value="WD REPEAT-CONTAINING PROTEIN 6"/>
    <property type="match status" value="1"/>
</dbReference>
<dbReference type="GO" id="GO:0005737">
    <property type="term" value="C:cytoplasm"/>
    <property type="evidence" value="ECO:0007669"/>
    <property type="project" value="UniProtKB-SubCell"/>
</dbReference>
<evidence type="ECO:0000256" key="5">
    <source>
        <dbReference type="ARBA" id="ARBA00022737"/>
    </source>
</evidence>
<organism evidence="9 11">
    <name type="scientific">Adineta steineri</name>
    <dbReference type="NCBI Taxonomy" id="433720"/>
    <lineage>
        <taxon>Eukaryota</taxon>
        <taxon>Metazoa</taxon>
        <taxon>Spiralia</taxon>
        <taxon>Gnathifera</taxon>
        <taxon>Rotifera</taxon>
        <taxon>Eurotatoria</taxon>
        <taxon>Bdelloidea</taxon>
        <taxon>Adinetida</taxon>
        <taxon>Adinetidae</taxon>
        <taxon>Adineta</taxon>
    </lineage>
</organism>
<name>A0A813RPR0_9BILA</name>
<dbReference type="InterPro" id="IPR051973">
    <property type="entry name" value="tRNA_Anticodon_Mtase-Reg"/>
</dbReference>
<evidence type="ECO:0000313" key="10">
    <source>
        <dbReference type="EMBL" id="CAF0811052.1"/>
    </source>
</evidence>
<protein>
    <recommendedName>
        <fullName evidence="7">tRNA (34-2'-O)-methyltransferase regulator WDR6</fullName>
    </recommendedName>
</protein>
<evidence type="ECO:0000313" key="9">
    <source>
        <dbReference type="EMBL" id="CAF0785351.1"/>
    </source>
</evidence>
<dbReference type="SUPFAM" id="SSF53098">
    <property type="entry name" value="Ribonuclease H-like"/>
    <property type="match status" value="1"/>
</dbReference>
<keyword evidence="5" id="KW-0677">Repeat</keyword>
<dbReference type="GO" id="GO:0008408">
    <property type="term" value="F:3'-5' exonuclease activity"/>
    <property type="evidence" value="ECO:0007669"/>
    <property type="project" value="InterPro"/>
</dbReference>
<dbReference type="InterPro" id="IPR012337">
    <property type="entry name" value="RNaseH-like_sf"/>
</dbReference>
<dbReference type="InterPro" id="IPR036322">
    <property type="entry name" value="WD40_repeat_dom_sf"/>
</dbReference>
<dbReference type="PANTHER" id="PTHR14344">
    <property type="entry name" value="WD REPEAT PROTEIN"/>
    <property type="match status" value="1"/>
</dbReference>
<dbReference type="EMBL" id="CAJNOM010000012">
    <property type="protein sequence ID" value="CAF0785351.1"/>
    <property type="molecule type" value="Genomic_DNA"/>
</dbReference>
<reference evidence="9" key="1">
    <citation type="submission" date="2021-02" db="EMBL/GenBank/DDBJ databases">
        <authorList>
            <person name="Nowell W R."/>
        </authorList>
    </citation>
    <scope>NUCLEOTIDE SEQUENCE</scope>
</reference>
<evidence type="ECO:0000256" key="3">
    <source>
        <dbReference type="ARBA" id="ARBA00022574"/>
    </source>
</evidence>
<dbReference type="SMART" id="SM00320">
    <property type="entry name" value="WD40"/>
    <property type="match status" value="11"/>
</dbReference>
<accession>A0A813RPR0</accession>
<proteinExistence type="inferred from homology"/>
<keyword evidence="11" id="KW-1185">Reference proteome</keyword>
<dbReference type="SUPFAM" id="SSF50978">
    <property type="entry name" value="WD40 repeat-like"/>
    <property type="match status" value="3"/>
</dbReference>
<dbReference type="OrthoDB" id="5594999at2759"/>
<evidence type="ECO:0000256" key="2">
    <source>
        <dbReference type="ARBA" id="ARBA00022490"/>
    </source>
</evidence>
<dbReference type="InterPro" id="IPR036397">
    <property type="entry name" value="RNaseH_sf"/>
</dbReference>
<dbReference type="GO" id="GO:0030488">
    <property type="term" value="P:tRNA methylation"/>
    <property type="evidence" value="ECO:0007669"/>
    <property type="project" value="TreeGrafter"/>
</dbReference>
<dbReference type="InterPro" id="IPR015943">
    <property type="entry name" value="WD40/YVTN_repeat-like_dom_sf"/>
</dbReference>
<dbReference type="Proteomes" id="UP000663832">
    <property type="component" value="Unassembled WGS sequence"/>
</dbReference>
<evidence type="ECO:0000256" key="6">
    <source>
        <dbReference type="ARBA" id="ARBA00038255"/>
    </source>
</evidence>
<dbReference type="Gene3D" id="3.30.420.10">
    <property type="entry name" value="Ribonuclease H-like superfamily/Ribonuclease H"/>
    <property type="match status" value="1"/>
</dbReference>
<gene>
    <name evidence="10" type="ORF">BJG266_LOCUS5737</name>
    <name evidence="9" type="ORF">QVE165_LOCUS3394</name>
</gene>
<evidence type="ECO:0000259" key="8">
    <source>
        <dbReference type="Pfam" id="PF01612"/>
    </source>
</evidence>
<dbReference type="GO" id="GO:0003676">
    <property type="term" value="F:nucleic acid binding"/>
    <property type="evidence" value="ECO:0007669"/>
    <property type="project" value="InterPro"/>
</dbReference>
<evidence type="ECO:0000256" key="1">
    <source>
        <dbReference type="ARBA" id="ARBA00004496"/>
    </source>
</evidence>
<dbReference type="InterPro" id="IPR002562">
    <property type="entry name" value="3'-5'_exonuclease_dom"/>
</dbReference>
<comment type="subcellular location">
    <subcellularLocation>
        <location evidence="1">Cytoplasm</location>
    </subcellularLocation>
</comment>
<dbReference type="EMBL" id="CAJNOI010000015">
    <property type="protein sequence ID" value="CAF0811052.1"/>
    <property type="molecule type" value="Genomic_DNA"/>
</dbReference>
<keyword evidence="2" id="KW-0963">Cytoplasm</keyword>
<dbReference type="Pfam" id="PF00400">
    <property type="entry name" value="WD40"/>
    <property type="match status" value="2"/>
</dbReference>
<dbReference type="Proteomes" id="UP000663877">
    <property type="component" value="Unassembled WGS sequence"/>
</dbReference>
<dbReference type="Pfam" id="PF01612">
    <property type="entry name" value="DNA_pol_A_exo1"/>
    <property type="match status" value="1"/>
</dbReference>
<evidence type="ECO:0000256" key="4">
    <source>
        <dbReference type="ARBA" id="ARBA00022694"/>
    </source>
</evidence>
<comment type="caution">
    <text evidence="9">The sequence shown here is derived from an EMBL/GenBank/DDBJ whole genome shotgun (WGS) entry which is preliminary data.</text>
</comment>
<comment type="similarity">
    <text evidence="6">Belongs to the WD repeat WDR6 family.</text>
</comment>
<dbReference type="Gene3D" id="2.130.10.10">
    <property type="entry name" value="YVTN repeat-like/Quinoprotein amine dehydrogenase"/>
    <property type="match status" value="4"/>
</dbReference>
<evidence type="ECO:0000256" key="7">
    <source>
        <dbReference type="ARBA" id="ARBA00040154"/>
    </source>
</evidence>
<sequence>MNHDFFDTDNDENVLFDSDTSTENSEHVKKSQTILHEYQKKPSNIQSDSPYNFNDYLEIYERIYTFHTQGEHQKWQGLFDDIIKQSTTPYKLLYMFLDHTLSTTNNKKHRLIIPLIEQFKQIKNYDQNPHLDDTIKYNILSKICRRCIFSQLESIVDIFDLRSTDNRQLVIDFINEQIEQHQDIIFISQMTKILKLLEIDAIQFEKIVLPLILKLQWETIRFVVGDDKILQRKLLKTIDDLISTDETTVRQLFSQCLINTNTNFIDTRSVKRAARKLLKQYDFSLHEFPNLAAQEKLSFLKTLFVRKYLENKNGGGGGDDDGDDESWKEQITELIHDNHDLQVKLVDLFVDYTDIDSAVEWARFYNLEDFELSVQVKFRRQEILQDDITSQSYSLKSSTWLTKQSEDNIYKPTVLASDIVYIEVDSDVDSFLNRLECARCDVGSHLPFVGFDCETFMDPTQRTLNSQIVSIIQLASSILSRDQSLYGIFDMLALRLQFDMKTLAEFAQRLFCSHDFILLTYNYAGDTSFLIENYPSMSDALMQGTAVIDLFRVQQYICEHYPEVFPYHNVSANLKSRGLSELVRLCFGKPLDKSLQTSDWRKRPLKKSQLIYSVLDSRVLVDIAMLIEERTRTLQISWSWSDFKGAPVTAIKVLPKHRICLAGTGPYVLAFDLTTNQQLLQEKILVDSVVHGFEARQIINETNDSSYIIVVFGQRTFSIIQWSSISPSVLKTIIPQTQCPSWIISALIVHLDRSTQLPTILFGTALNQIYRYNKSLELIQSLNYTTLYSSCLFHHTNETVIFAAGTVFGELFLYEQDSNNYFHEKTNVSDHNGAIFGITYYNNLLCTVGDDRTVKLYKFQDSLELLSSFFAHDARIWQSSLTSTNILTCGEDSSIRLWSHKSTGEILRSFSVHRCKSVWCMDILRGDDNDDKSLIIISGWSDGGVRRYHLDDVPIDSHRTILLNKSLENDFPRNIIFFNSLIMIVYMNSGQLLKIDKDDITLFYDGRNTLKNGYAKMSMSNDENEYLLAVGSLNGFVFIFDHNGIIKNQFQIETNKNNKILQILWLNNTSSSKLLVCIPDGIMFVYNISNQPAILEHRLEVLPEFEQRWPNTCLYLQQYNILLVGDRQGNILSYDLNNNLIYQKVERLHGINGTSSLDIDKNTNLIRSCGRDGYINIFSINNDQRQLIHQSTCTITSDITWLDRLIDNPSLVTCFTTNNFCLYTLDDQTKRRLMQVECGGGHRNHDFLLDKNSNAYFVYIRNKQVYLAEKNLMRILNESTCLSIIPPTHGTEIRCVKLFQSNNHFHMITGSEDTQIKLFTFQTEKFNAKCEHISTLQSHLSAVCDIIVIDNLFFSCGARAQLFAWQMKNNIVIRTGYFMLHPLRRRHGGGGNINDETKKDNHDEDHGLDVRFTSVAAMSLAENGNYLLFVTGSDAILRVFRYTTVSNRFSLIQTCSHSEYCQLRVKVYSNSSIAFVSSTDGLLCAYDMSSLDSSIRSTTFKVHQSGINDFDIIEINQNNLLRLASVGDDGSVHVSSFDIKNWIWKREYSKDCIHQSPATGIRFLNSTSFISIGIDQRLKLWTIKNDEQVLELTKNYLVDIRDILSMDMIFCDKKREFTIVIVGAGVQTVQFDLTNCLFYS</sequence>
<keyword evidence="4" id="KW-0819">tRNA processing</keyword>